<proteinExistence type="predicted"/>
<dbReference type="Gene3D" id="2.30.110.10">
    <property type="entry name" value="Electron Transport, Fmn-binding Protein, Chain A"/>
    <property type="match status" value="1"/>
</dbReference>
<protein>
    <submittedName>
        <fullName evidence="1">Nitroreductase family deazaflavin-dependent oxidoreductase</fullName>
    </submittedName>
</protein>
<organism evidence="1 2">
    <name type="scientific">Phycicoccus sonneratiae</name>
    <dbReference type="NCBI Taxonomy" id="2807628"/>
    <lineage>
        <taxon>Bacteria</taxon>
        <taxon>Bacillati</taxon>
        <taxon>Actinomycetota</taxon>
        <taxon>Actinomycetes</taxon>
        <taxon>Micrococcales</taxon>
        <taxon>Intrasporangiaceae</taxon>
        <taxon>Phycicoccus</taxon>
    </lineage>
</organism>
<dbReference type="EMBL" id="JAFDVD010000010">
    <property type="protein sequence ID" value="MBM6400771.1"/>
    <property type="molecule type" value="Genomic_DNA"/>
</dbReference>
<dbReference type="Proteomes" id="UP001430172">
    <property type="component" value="Unassembled WGS sequence"/>
</dbReference>
<evidence type="ECO:0000313" key="2">
    <source>
        <dbReference type="Proteomes" id="UP001430172"/>
    </source>
</evidence>
<dbReference type="RefSeq" id="WP_204131249.1">
    <property type="nucleotide sequence ID" value="NZ_JAFDVD010000010.1"/>
</dbReference>
<name>A0ABS2CLL9_9MICO</name>
<dbReference type="InterPro" id="IPR004378">
    <property type="entry name" value="F420H2_quin_Rdtase"/>
</dbReference>
<dbReference type="Pfam" id="PF04075">
    <property type="entry name" value="F420H2_quin_red"/>
    <property type="match status" value="1"/>
</dbReference>
<comment type="caution">
    <text evidence="1">The sequence shown here is derived from an EMBL/GenBank/DDBJ whole genome shotgun (WGS) entry which is preliminary data.</text>
</comment>
<gene>
    <name evidence="1" type="ORF">JQN70_10275</name>
</gene>
<keyword evidence="2" id="KW-1185">Reference proteome</keyword>
<sequence>MQWPLRVAGAVVAGVVLLPVAHVLAWRARWQPGLDLLRRIHRRVRPLMMGSAGRPGRELAAVHHTGRRTGRPYATPVWAHRVGDAFYVGLPYGTTTDWVRNVRAAGGCVVERDGVRHEVAAPSFVGLDGLPPELGPRRAGFRRLGVTTFLRLEVRSPATAS</sequence>
<dbReference type="InterPro" id="IPR012349">
    <property type="entry name" value="Split_barrel_FMN-bd"/>
</dbReference>
<evidence type="ECO:0000313" key="1">
    <source>
        <dbReference type="EMBL" id="MBM6400771.1"/>
    </source>
</evidence>
<reference evidence="1" key="1">
    <citation type="submission" date="2021-02" db="EMBL/GenBank/DDBJ databases">
        <title>Phycicoccus sp. MQZ13P-5T, whole genome shotgun sequence.</title>
        <authorList>
            <person name="Tuo L."/>
        </authorList>
    </citation>
    <scope>NUCLEOTIDE SEQUENCE</scope>
    <source>
        <strain evidence="1">MQZ13P-5</strain>
    </source>
</reference>
<accession>A0ABS2CLL9</accession>